<dbReference type="PROSITE" id="PS00764">
    <property type="entry name" value="ENDONUCLEASE_III_1"/>
    <property type="match status" value="1"/>
</dbReference>
<dbReference type="Pfam" id="PF00730">
    <property type="entry name" value="HhH-GPD"/>
    <property type="match status" value="1"/>
</dbReference>
<dbReference type="CDD" id="cd00056">
    <property type="entry name" value="ENDO3c"/>
    <property type="match status" value="1"/>
</dbReference>
<comment type="function">
    <text evidence="11">DNA repair enzyme that has both DNA N-glycosylase activity and AP-lyase activity. The DNA N-glycosylase activity releases various damaged pyrimidines from DNA by cleaving the N-glycosidic bond, leaving an AP (apurinic/apyrimidinic) site. The AP-lyase activity cleaves the phosphodiester bond 3' to the AP site by a beta-elimination, leaving a 3'-terminal unsaturated sugar and a product with a terminal 5'-phosphate.</text>
</comment>
<evidence type="ECO:0000256" key="6">
    <source>
        <dbReference type="ARBA" id="ARBA00023004"/>
    </source>
</evidence>
<dbReference type="GO" id="GO:0051539">
    <property type="term" value="F:4 iron, 4 sulfur cluster binding"/>
    <property type="evidence" value="ECO:0007669"/>
    <property type="project" value="UniProtKB-UniRule"/>
</dbReference>
<dbReference type="HAMAP" id="MF_00942">
    <property type="entry name" value="Nth"/>
    <property type="match status" value="1"/>
</dbReference>
<dbReference type="InterPro" id="IPR023170">
    <property type="entry name" value="HhH_base_excis_C"/>
</dbReference>
<keyword evidence="7 11" id="KW-0411">Iron-sulfur</keyword>
<dbReference type="Gene3D" id="1.10.1670.10">
    <property type="entry name" value="Helix-hairpin-Helix base-excision DNA repair enzymes (C-terminal)"/>
    <property type="match status" value="1"/>
</dbReference>
<name>A0A9D1CG12_AQUAO</name>
<evidence type="ECO:0000256" key="4">
    <source>
        <dbReference type="ARBA" id="ARBA00022763"/>
    </source>
</evidence>
<keyword evidence="4 11" id="KW-0227">DNA damage</keyword>
<comment type="cofactor">
    <cofactor evidence="11">
        <name>[4Fe-4S] cluster</name>
        <dbReference type="ChEBI" id="CHEBI:49883"/>
    </cofactor>
    <text evidence="11">Binds 1 [4Fe-4S] cluster.</text>
</comment>
<evidence type="ECO:0000256" key="3">
    <source>
        <dbReference type="ARBA" id="ARBA00022723"/>
    </source>
</evidence>
<dbReference type="GO" id="GO:0006289">
    <property type="term" value="P:nucleotide-excision repair"/>
    <property type="evidence" value="ECO:0007669"/>
    <property type="project" value="TreeGrafter"/>
</dbReference>
<dbReference type="InterPro" id="IPR005759">
    <property type="entry name" value="Nth"/>
</dbReference>
<dbReference type="FunFam" id="1.10.340.30:FF:000001">
    <property type="entry name" value="Endonuclease III"/>
    <property type="match status" value="1"/>
</dbReference>
<feature type="domain" description="HhH-GPD" evidence="12">
    <location>
        <begin position="45"/>
        <end position="192"/>
    </location>
</feature>
<evidence type="ECO:0000256" key="9">
    <source>
        <dbReference type="ARBA" id="ARBA00023239"/>
    </source>
</evidence>
<evidence type="ECO:0000259" key="12">
    <source>
        <dbReference type="SMART" id="SM00478"/>
    </source>
</evidence>
<dbReference type="GO" id="GO:0000703">
    <property type="term" value="F:oxidized pyrimidine nucleobase lesion DNA N-glycosylase activity"/>
    <property type="evidence" value="ECO:0007669"/>
    <property type="project" value="TreeGrafter"/>
</dbReference>
<dbReference type="GO" id="GO:0140078">
    <property type="term" value="F:class I DNA-(apurinic or apyrimidinic site) endonuclease activity"/>
    <property type="evidence" value="ECO:0007669"/>
    <property type="project" value="UniProtKB-EC"/>
</dbReference>
<protein>
    <recommendedName>
        <fullName evidence="11">Endonuclease III</fullName>
        <ecNumber evidence="11">4.2.99.18</ecNumber>
    </recommendedName>
    <alternativeName>
        <fullName evidence="11">DNA-(apurinic or apyrimidinic site) lyase</fullName>
    </alternativeName>
</protein>
<keyword evidence="13" id="KW-0540">Nuclease</keyword>
<dbReference type="AlphaFoldDB" id="A0A9D1CG12"/>
<reference evidence="13" key="1">
    <citation type="journal article" date="2020" name="ISME J.">
        <title>Gammaproteobacteria mediating utilization of methyl-, sulfur- and petroleum organic compounds in deep ocean hydrothermal plumes.</title>
        <authorList>
            <person name="Zhou Z."/>
            <person name="Liu Y."/>
            <person name="Pan J."/>
            <person name="Cron B.R."/>
            <person name="Toner B.M."/>
            <person name="Anantharaman K."/>
            <person name="Breier J.A."/>
            <person name="Dick G.J."/>
            <person name="Li M."/>
        </authorList>
    </citation>
    <scope>NUCLEOTIDE SEQUENCE</scope>
    <source>
        <strain evidence="13">SZUA-1501</strain>
    </source>
</reference>
<evidence type="ECO:0000256" key="11">
    <source>
        <dbReference type="HAMAP-Rule" id="MF_00942"/>
    </source>
</evidence>
<evidence type="ECO:0000256" key="8">
    <source>
        <dbReference type="ARBA" id="ARBA00023204"/>
    </source>
</evidence>
<dbReference type="InterPro" id="IPR003265">
    <property type="entry name" value="HhH-GPD_domain"/>
</dbReference>
<organism evidence="13 14">
    <name type="scientific">Aquifex aeolicus</name>
    <dbReference type="NCBI Taxonomy" id="63363"/>
    <lineage>
        <taxon>Bacteria</taxon>
        <taxon>Pseudomonadati</taxon>
        <taxon>Aquificota</taxon>
        <taxon>Aquificia</taxon>
        <taxon>Aquificales</taxon>
        <taxon>Aquificaceae</taxon>
        <taxon>Aquifex</taxon>
    </lineage>
</organism>
<dbReference type="Gene3D" id="1.10.340.30">
    <property type="entry name" value="Hypothetical protein, domain 2"/>
    <property type="match status" value="1"/>
</dbReference>
<keyword evidence="9 11" id="KW-0456">Lyase</keyword>
<dbReference type="PANTHER" id="PTHR43286">
    <property type="entry name" value="ENDONUCLEASE III-LIKE PROTEIN 1"/>
    <property type="match status" value="1"/>
</dbReference>
<proteinExistence type="inferred from homology"/>
<dbReference type="EC" id="4.2.99.18" evidence="11"/>
<dbReference type="Proteomes" id="UP000606463">
    <property type="component" value="Unassembled WGS sequence"/>
</dbReference>
<keyword evidence="3 11" id="KW-0479">Metal-binding</keyword>
<dbReference type="InterPro" id="IPR011257">
    <property type="entry name" value="DNA_glycosylase"/>
</dbReference>
<gene>
    <name evidence="11" type="primary">nth</name>
    <name evidence="13" type="ORF">EYH37_05035</name>
</gene>
<keyword evidence="11" id="KW-0238">DNA-binding</keyword>
<evidence type="ECO:0000256" key="7">
    <source>
        <dbReference type="ARBA" id="ARBA00023014"/>
    </source>
</evidence>
<feature type="binding site" evidence="11">
    <location>
        <position position="201"/>
    </location>
    <ligand>
        <name>[4Fe-4S] cluster</name>
        <dbReference type="ChEBI" id="CHEBI:49883"/>
    </ligand>
</feature>
<keyword evidence="10 11" id="KW-0326">Glycosidase</keyword>
<keyword evidence="2 11" id="KW-0004">4Fe-4S</keyword>
<dbReference type="InterPro" id="IPR003651">
    <property type="entry name" value="Endonuclease3_FeS-loop_motif"/>
</dbReference>
<dbReference type="PANTHER" id="PTHR43286:SF1">
    <property type="entry name" value="ENDONUCLEASE III-LIKE PROTEIN 1"/>
    <property type="match status" value="1"/>
</dbReference>
<keyword evidence="13" id="KW-0255">Endonuclease</keyword>
<keyword evidence="6 11" id="KW-0408">Iron</keyword>
<feature type="binding site" evidence="11">
    <location>
        <position position="210"/>
    </location>
    <ligand>
        <name>[4Fe-4S] cluster</name>
        <dbReference type="ChEBI" id="CHEBI:49883"/>
    </ligand>
</feature>
<feature type="binding site" evidence="11">
    <location>
        <position position="194"/>
    </location>
    <ligand>
        <name>[4Fe-4S] cluster</name>
        <dbReference type="ChEBI" id="CHEBI:49883"/>
    </ligand>
</feature>
<evidence type="ECO:0000256" key="10">
    <source>
        <dbReference type="ARBA" id="ARBA00023295"/>
    </source>
</evidence>
<evidence type="ECO:0000256" key="1">
    <source>
        <dbReference type="ARBA" id="ARBA00008343"/>
    </source>
</evidence>
<dbReference type="SUPFAM" id="SSF48150">
    <property type="entry name" value="DNA-glycosylase"/>
    <property type="match status" value="1"/>
</dbReference>
<keyword evidence="8 11" id="KW-0234">DNA repair</keyword>
<comment type="caution">
    <text evidence="13">The sequence shown here is derived from an EMBL/GenBank/DDBJ whole genome shotgun (WGS) entry which is preliminary data.</text>
</comment>
<dbReference type="InterPro" id="IPR004035">
    <property type="entry name" value="Endouclease-III_FeS-bd_BS"/>
</dbReference>
<evidence type="ECO:0000256" key="2">
    <source>
        <dbReference type="ARBA" id="ARBA00022485"/>
    </source>
</evidence>
<evidence type="ECO:0000313" key="14">
    <source>
        <dbReference type="Proteomes" id="UP000606463"/>
    </source>
</evidence>
<dbReference type="EMBL" id="DQVE01000051">
    <property type="protein sequence ID" value="HIP98707.1"/>
    <property type="molecule type" value="Genomic_DNA"/>
</dbReference>
<evidence type="ECO:0000256" key="5">
    <source>
        <dbReference type="ARBA" id="ARBA00022801"/>
    </source>
</evidence>
<dbReference type="GO" id="GO:0046872">
    <property type="term" value="F:metal ion binding"/>
    <property type="evidence" value="ECO:0007669"/>
    <property type="project" value="UniProtKB-KW"/>
</dbReference>
<accession>A0A9D1CG12</accession>
<dbReference type="GO" id="GO:0003677">
    <property type="term" value="F:DNA binding"/>
    <property type="evidence" value="ECO:0007669"/>
    <property type="project" value="UniProtKB-UniRule"/>
</dbReference>
<dbReference type="SMART" id="SM00478">
    <property type="entry name" value="ENDO3c"/>
    <property type="match status" value="1"/>
</dbReference>
<dbReference type="PIRSF" id="PIRSF001435">
    <property type="entry name" value="Nth"/>
    <property type="match status" value="1"/>
</dbReference>
<comment type="similarity">
    <text evidence="1 11">Belongs to the Nth/MutY family.</text>
</comment>
<evidence type="ECO:0000313" key="13">
    <source>
        <dbReference type="EMBL" id="HIP98707.1"/>
    </source>
</evidence>
<comment type="catalytic activity">
    <reaction evidence="11">
        <text>2'-deoxyribonucleotide-(2'-deoxyribose 5'-phosphate)-2'-deoxyribonucleotide-DNA = a 3'-end 2'-deoxyribonucleotide-(2,3-dehydro-2,3-deoxyribose 5'-phosphate)-DNA + a 5'-end 5'-phospho-2'-deoxyribonucleoside-DNA + H(+)</text>
        <dbReference type="Rhea" id="RHEA:66592"/>
        <dbReference type="Rhea" id="RHEA-COMP:13180"/>
        <dbReference type="Rhea" id="RHEA-COMP:16897"/>
        <dbReference type="Rhea" id="RHEA-COMP:17067"/>
        <dbReference type="ChEBI" id="CHEBI:15378"/>
        <dbReference type="ChEBI" id="CHEBI:136412"/>
        <dbReference type="ChEBI" id="CHEBI:157695"/>
        <dbReference type="ChEBI" id="CHEBI:167181"/>
        <dbReference type="EC" id="4.2.99.18"/>
    </reaction>
</comment>
<dbReference type="Pfam" id="PF10576">
    <property type="entry name" value="EndIII_4Fe-2S"/>
    <property type="match status" value="1"/>
</dbReference>
<dbReference type="GO" id="GO:0006285">
    <property type="term" value="P:base-excision repair, AP site formation"/>
    <property type="evidence" value="ECO:0007669"/>
    <property type="project" value="TreeGrafter"/>
</dbReference>
<sequence length="215" mass="24445">MTVSQRVERILELLRKAVVELKPPVEGMIEIQKGDHYRALVCGILSARSRDEKTIPVCRKLFEKYPTAEALAKAPLGEIEETIKGIGLYRQKAKYLKEASQKLVKEFNGKLPRSLKDLTQFPGVGRKIANILLLHVYGEDTIAVDTHVHRIANLLGLVNTKTPLETERKLKEITPKRLWKEVNYLLVGFGQTICDPKKPKCEICPVKVYCKKTDR</sequence>
<keyword evidence="5 11" id="KW-0378">Hydrolase</keyword>
<feature type="binding site" evidence="11">
    <location>
        <position position="204"/>
    </location>
    <ligand>
        <name>[4Fe-4S] cluster</name>
        <dbReference type="ChEBI" id="CHEBI:49883"/>
    </ligand>
</feature>